<comment type="similarity">
    <text evidence="1">Belongs to the AB hydrolase superfamily. Bacterial non-heme haloperoxidase / perhydrolase family.</text>
</comment>
<gene>
    <name evidence="3" type="ORF">AMOR_08890</name>
</gene>
<evidence type="ECO:0000313" key="4">
    <source>
        <dbReference type="Proteomes" id="UP001162891"/>
    </source>
</evidence>
<evidence type="ECO:0000313" key="3">
    <source>
        <dbReference type="EMBL" id="BDG01893.1"/>
    </source>
</evidence>
<dbReference type="PRINTS" id="PR00412">
    <property type="entry name" value="EPOXHYDRLASE"/>
</dbReference>
<accession>A0ABN6MQB0</accession>
<sequence length="288" mass="31564">MSTFTTRDGTEIFYKDWGAGQPVVFSHGWPLTADAWDAQMMFLCERGHRVVGHDRRGHGRSSQPSNGNDMNTYADDLAELIEALDLRDIVLVGHSTGGGEVTRYVGRHGTERLAQVVLVDAVVPRILKTDANPKGIPLAVFDQLRAAVLGNRSQLWKDFAMQFYGYNRKGAKISQGVLDAFWLQSMQGGIKGEYDCIKQFSETDFTEDLKKFDVPTLIVHGDDDQIVPIETSALMSSKLVKGATLKIYKGGPHGLATTRADELNADLLGFIQSGAQRVSAPSEGAPLH</sequence>
<feature type="domain" description="AB hydrolase-1" evidence="2">
    <location>
        <begin position="22"/>
        <end position="253"/>
    </location>
</feature>
<protein>
    <submittedName>
        <fullName evidence="3">Alpha/beta hydrolase</fullName>
    </submittedName>
</protein>
<dbReference type="GO" id="GO:0016787">
    <property type="term" value="F:hydrolase activity"/>
    <property type="evidence" value="ECO:0007669"/>
    <property type="project" value="UniProtKB-KW"/>
</dbReference>
<dbReference type="InterPro" id="IPR050471">
    <property type="entry name" value="AB_hydrolase"/>
</dbReference>
<dbReference type="InterPro" id="IPR000639">
    <property type="entry name" value="Epox_hydrolase-like"/>
</dbReference>
<evidence type="ECO:0000256" key="1">
    <source>
        <dbReference type="ARBA" id="ARBA00038128"/>
    </source>
</evidence>
<evidence type="ECO:0000259" key="2">
    <source>
        <dbReference type="Pfam" id="PF00561"/>
    </source>
</evidence>
<dbReference type="Pfam" id="PF00561">
    <property type="entry name" value="Abhydrolase_1"/>
    <property type="match status" value="1"/>
</dbReference>
<dbReference type="SUPFAM" id="SSF53474">
    <property type="entry name" value="alpha/beta-Hydrolases"/>
    <property type="match status" value="1"/>
</dbReference>
<dbReference type="PANTHER" id="PTHR43433">
    <property type="entry name" value="HYDROLASE, ALPHA/BETA FOLD FAMILY PROTEIN"/>
    <property type="match status" value="1"/>
</dbReference>
<dbReference type="EMBL" id="AP025591">
    <property type="protein sequence ID" value="BDG01893.1"/>
    <property type="molecule type" value="Genomic_DNA"/>
</dbReference>
<keyword evidence="3" id="KW-0378">Hydrolase</keyword>
<dbReference type="InterPro" id="IPR000073">
    <property type="entry name" value="AB_hydrolase_1"/>
</dbReference>
<dbReference type="PANTHER" id="PTHR43433:SF3">
    <property type="entry name" value="NON-HEME CHLOROPEROXIDASE"/>
    <property type="match status" value="1"/>
</dbReference>
<dbReference type="PRINTS" id="PR00111">
    <property type="entry name" value="ABHYDROLASE"/>
</dbReference>
<dbReference type="Gene3D" id="3.40.50.1820">
    <property type="entry name" value="alpha/beta hydrolase"/>
    <property type="match status" value="1"/>
</dbReference>
<reference evidence="4" key="1">
    <citation type="journal article" date="2022" name="Int. J. Syst. Evol. Microbiol.">
        <title>Anaeromyxobacter oryzae sp. nov., Anaeromyxobacter diazotrophicus sp. nov. and Anaeromyxobacter paludicola sp. nov., isolated from paddy soils.</title>
        <authorList>
            <person name="Itoh H."/>
            <person name="Xu Z."/>
            <person name="Mise K."/>
            <person name="Masuda Y."/>
            <person name="Ushijima N."/>
            <person name="Hayakawa C."/>
            <person name="Shiratori Y."/>
            <person name="Senoo K."/>
        </authorList>
    </citation>
    <scope>NUCLEOTIDE SEQUENCE [LARGE SCALE GENOMIC DNA]</scope>
    <source>
        <strain evidence="4">Red232</strain>
    </source>
</reference>
<dbReference type="RefSeq" id="WP_248358843.1">
    <property type="nucleotide sequence ID" value="NZ_AP025591.1"/>
</dbReference>
<name>A0ABN6MQB0_9BACT</name>
<dbReference type="InterPro" id="IPR029058">
    <property type="entry name" value="AB_hydrolase_fold"/>
</dbReference>
<keyword evidence="4" id="KW-1185">Reference proteome</keyword>
<dbReference type="Proteomes" id="UP001162891">
    <property type="component" value="Chromosome"/>
</dbReference>
<organism evidence="3 4">
    <name type="scientific">Anaeromyxobacter oryzae</name>
    <dbReference type="NCBI Taxonomy" id="2918170"/>
    <lineage>
        <taxon>Bacteria</taxon>
        <taxon>Pseudomonadati</taxon>
        <taxon>Myxococcota</taxon>
        <taxon>Myxococcia</taxon>
        <taxon>Myxococcales</taxon>
        <taxon>Cystobacterineae</taxon>
        <taxon>Anaeromyxobacteraceae</taxon>
        <taxon>Anaeromyxobacter</taxon>
    </lineage>
</organism>
<proteinExistence type="inferred from homology"/>